<accession>A0A923M485</accession>
<organism evidence="2 3">
    <name type="scientific">Ramlibacter albus</name>
    <dbReference type="NCBI Taxonomy" id="2079448"/>
    <lineage>
        <taxon>Bacteria</taxon>
        <taxon>Pseudomonadati</taxon>
        <taxon>Pseudomonadota</taxon>
        <taxon>Betaproteobacteria</taxon>
        <taxon>Burkholderiales</taxon>
        <taxon>Comamonadaceae</taxon>
        <taxon>Ramlibacter</taxon>
    </lineage>
</organism>
<sequence>MGSNPASRANKIKDLHVKAGESFSFAGGVLGDSRLCLIGATDTGAVVEKFPLTGIVGMTTLALDKEEGSRSHRATQEHEVIDSAL</sequence>
<evidence type="ECO:0000256" key="1">
    <source>
        <dbReference type="SAM" id="MobiDB-lite"/>
    </source>
</evidence>
<comment type="caution">
    <text evidence="2">The sequence shown here is derived from an EMBL/GenBank/DDBJ whole genome shotgun (WGS) entry which is preliminary data.</text>
</comment>
<evidence type="ECO:0000313" key="2">
    <source>
        <dbReference type="EMBL" id="MBC5763090.1"/>
    </source>
</evidence>
<feature type="region of interest" description="Disordered" evidence="1">
    <location>
        <begin position="66"/>
        <end position="85"/>
    </location>
</feature>
<dbReference type="AlphaFoldDB" id="A0A923M485"/>
<proteinExistence type="predicted"/>
<dbReference type="Proteomes" id="UP000596827">
    <property type="component" value="Unassembled WGS sequence"/>
</dbReference>
<protein>
    <submittedName>
        <fullName evidence="2">Uncharacterized protein</fullName>
    </submittedName>
</protein>
<gene>
    <name evidence="2" type="ORF">H8R02_01395</name>
</gene>
<dbReference type="EMBL" id="JACORU010000001">
    <property type="protein sequence ID" value="MBC5763090.1"/>
    <property type="molecule type" value="Genomic_DNA"/>
</dbReference>
<name>A0A923M485_9BURK</name>
<dbReference type="RefSeq" id="WP_187079554.1">
    <property type="nucleotide sequence ID" value="NZ_JACORU010000001.1"/>
</dbReference>
<keyword evidence="3" id="KW-1185">Reference proteome</keyword>
<evidence type="ECO:0000313" key="3">
    <source>
        <dbReference type="Proteomes" id="UP000596827"/>
    </source>
</evidence>
<reference evidence="2" key="1">
    <citation type="submission" date="2020-08" db="EMBL/GenBank/DDBJ databases">
        <title>Ramlibacter sp. GTP1 16S ribosomal RNA gene genome sequencing and assembly.</title>
        <authorList>
            <person name="Kang M."/>
        </authorList>
    </citation>
    <scope>NUCLEOTIDE SEQUENCE</scope>
    <source>
        <strain evidence="2">GTP1</strain>
    </source>
</reference>